<accession>A0ABU0CQX4</accession>
<dbReference type="InterPro" id="IPR050490">
    <property type="entry name" value="Bact_solute-bd_prot1"/>
</dbReference>
<dbReference type="PANTHER" id="PTHR43649">
    <property type="entry name" value="ARABINOSE-BINDING PROTEIN-RELATED"/>
    <property type="match status" value="1"/>
</dbReference>
<sequence>MNRNVLMLIMTLLTLSLLLLGCNSSSDSSTSTTDPAPTASNEETTIEFWYIQTGEQEKVLLEAIERFEEAHPNVTVNARYIANDDYKQRMLVAMSGGNPPDIFVSWGGGWLKEFVDSGQVLDITDHIDKNHFKELALNNSTYEDRVYGVPLAVTLHLFFYNTEIFNEYELQPPETYEELIQIIDVLNNKNIYPIALTNQTAWPGAFYLMDFADRLGGHELFQEAFNRTGRGFDDQAYVKAGEYIQDLVNRNAFNPGFNGIPYDAGQGRQLMYSGQAAMMLMTTAFLNNVRNESPEFENIMDVFPTPILPDGEGDPTNLSGAVSPVFSVYQHTEHPELAIELVRELTSLETAQSYANRTGTLSAVENVVIEDEFVKKFEYYLHRANHLQMPYDQTLPPALAELHKDTTQELFGLTMTPEEAARKMEEKAREVLE</sequence>
<dbReference type="PROSITE" id="PS51257">
    <property type="entry name" value="PROKAR_LIPOPROTEIN"/>
    <property type="match status" value="1"/>
</dbReference>
<gene>
    <name evidence="1" type="ORF">J2S00_001600</name>
</gene>
<dbReference type="Proteomes" id="UP001232445">
    <property type="component" value="Unassembled WGS sequence"/>
</dbReference>
<dbReference type="InterPro" id="IPR006059">
    <property type="entry name" value="SBP"/>
</dbReference>
<evidence type="ECO:0000313" key="1">
    <source>
        <dbReference type="EMBL" id="MDQ0338814.1"/>
    </source>
</evidence>
<dbReference type="SUPFAM" id="SSF53850">
    <property type="entry name" value="Periplasmic binding protein-like II"/>
    <property type="match status" value="1"/>
</dbReference>
<evidence type="ECO:0000313" key="2">
    <source>
        <dbReference type="Proteomes" id="UP001232445"/>
    </source>
</evidence>
<protein>
    <submittedName>
        <fullName evidence="1">Raffinose/stachyose/melibiose transport system substrate-binding protein</fullName>
    </submittedName>
</protein>
<reference evidence="1 2" key="1">
    <citation type="submission" date="2023-07" db="EMBL/GenBank/DDBJ databases">
        <title>Genomic Encyclopedia of Type Strains, Phase IV (KMG-IV): sequencing the most valuable type-strain genomes for metagenomic binning, comparative biology and taxonomic classification.</title>
        <authorList>
            <person name="Goeker M."/>
        </authorList>
    </citation>
    <scope>NUCLEOTIDE SEQUENCE [LARGE SCALE GENOMIC DNA]</scope>
    <source>
        <strain evidence="1 2">DSM 17740</strain>
    </source>
</reference>
<dbReference type="Gene3D" id="3.40.190.10">
    <property type="entry name" value="Periplasmic binding protein-like II"/>
    <property type="match status" value="2"/>
</dbReference>
<proteinExistence type="predicted"/>
<name>A0ABU0CQX4_9BACI</name>
<dbReference type="EMBL" id="JAUSUQ010000005">
    <property type="protein sequence ID" value="MDQ0338814.1"/>
    <property type="molecule type" value="Genomic_DNA"/>
</dbReference>
<comment type="caution">
    <text evidence="1">The sequence shown here is derived from an EMBL/GenBank/DDBJ whole genome shotgun (WGS) entry which is preliminary data.</text>
</comment>
<keyword evidence="2" id="KW-1185">Reference proteome</keyword>
<dbReference type="RefSeq" id="WP_307337793.1">
    <property type="nucleotide sequence ID" value="NZ_JAUSUQ010000005.1"/>
</dbReference>
<organism evidence="1 2">
    <name type="scientific">Caldalkalibacillus uzonensis</name>
    <dbReference type="NCBI Taxonomy" id="353224"/>
    <lineage>
        <taxon>Bacteria</taxon>
        <taxon>Bacillati</taxon>
        <taxon>Bacillota</taxon>
        <taxon>Bacilli</taxon>
        <taxon>Bacillales</taxon>
        <taxon>Bacillaceae</taxon>
        <taxon>Caldalkalibacillus</taxon>
    </lineage>
</organism>
<dbReference type="Pfam" id="PF01547">
    <property type="entry name" value="SBP_bac_1"/>
    <property type="match status" value="1"/>
</dbReference>